<proteinExistence type="predicted"/>
<evidence type="ECO:0000256" key="1">
    <source>
        <dbReference type="SAM" id="Phobius"/>
    </source>
</evidence>
<keyword evidence="1" id="KW-1133">Transmembrane helix</keyword>
<dbReference type="STRING" id="1121305.CLCOL_01840"/>
<name>A0A151ARN4_9CLOT</name>
<feature type="transmembrane region" description="Helical" evidence="1">
    <location>
        <begin position="94"/>
        <end position="112"/>
    </location>
</feature>
<dbReference type="PANTHER" id="PTHR33490">
    <property type="entry name" value="BLR5614 PROTEIN-RELATED"/>
    <property type="match status" value="1"/>
</dbReference>
<reference evidence="3 4" key="1">
    <citation type="submission" date="2016-02" db="EMBL/GenBank/DDBJ databases">
        <title>Genome sequence of Clostridium colicanis DSM 13634.</title>
        <authorList>
            <person name="Poehlein A."/>
            <person name="Daniel R."/>
        </authorList>
    </citation>
    <scope>NUCLEOTIDE SEQUENCE [LARGE SCALE GENOMIC DNA]</scope>
    <source>
        <strain evidence="3 4">DSM 13634</strain>
    </source>
</reference>
<keyword evidence="1" id="KW-0472">Membrane</keyword>
<keyword evidence="1" id="KW-0812">Transmembrane</keyword>
<keyword evidence="4" id="KW-1185">Reference proteome</keyword>
<evidence type="ECO:0000313" key="3">
    <source>
        <dbReference type="EMBL" id="KYH30240.1"/>
    </source>
</evidence>
<feature type="transmembrane region" description="Helical" evidence="1">
    <location>
        <begin position="7"/>
        <end position="26"/>
    </location>
</feature>
<dbReference type="Gene3D" id="3.10.620.30">
    <property type="match status" value="1"/>
</dbReference>
<dbReference type="PATRIC" id="fig|1121305.3.peg.182"/>
<dbReference type="AlphaFoldDB" id="A0A151ARN4"/>
<sequence length="391" mass="45020">MNKIMEVIVQNPIDIGLIIIFLYPIVKGFLFKFSSKNLKNDIEDASSYSAFIIGSISGVYLSKGIFINRNREVYKKIYHCIPDSIISLIQNRPMFIYIVIMPITIFIIYKIVEITIGIVNRITIYPLLDRIETWMREKSSCTKRILGSLFQFPKAVCYVLLSTFVLNLLTMADISEDYNKSLQRSMVYEFLSNEIVSPITNSNFAKQLPNIINDSFKIVVKNDLEKQANNSSGTIVYYNGITLEEGLKSNEEIDNFARNLVKDKKTTRAKAKAIYEWIGKNVEYDYDKVEKILNNDFSIKSGAINTYYTRKGICFDYACLYSVMAKANGIKVRIITGEGFNGTSWVSHAWNQVYIEEEERWINVDTTFYKGGNYFDSTIFKLDHRNEKIAA</sequence>
<dbReference type="Proteomes" id="UP000075374">
    <property type="component" value="Unassembled WGS sequence"/>
</dbReference>
<dbReference type="InterPro" id="IPR038765">
    <property type="entry name" value="Papain-like_cys_pep_sf"/>
</dbReference>
<dbReference type="SUPFAM" id="SSF54001">
    <property type="entry name" value="Cysteine proteinases"/>
    <property type="match status" value="1"/>
</dbReference>
<dbReference type="Pfam" id="PF01841">
    <property type="entry name" value="Transglut_core"/>
    <property type="match status" value="1"/>
</dbReference>
<accession>A0A151ARN4</accession>
<organism evidence="3 4">
    <name type="scientific">Clostridium colicanis DSM 13634</name>
    <dbReference type="NCBI Taxonomy" id="1121305"/>
    <lineage>
        <taxon>Bacteria</taxon>
        <taxon>Bacillati</taxon>
        <taxon>Bacillota</taxon>
        <taxon>Clostridia</taxon>
        <taxon>Eubacteriales</taxon>
        <taxon>Clostridiaceae</taxon>
        <taxon>Clostridium</taxon>
    </lineage>
</organism>
<feature type="domain" description="Transglutaminase-like" evidence="2">
    <location>
        <begin position="306"/>
        <end position="368"/>
    </location>
</feature>
<dbReference type="EMBL" id="LTBB01000001">
    <property type="protein sequence ID" value="KYH30240.1"/>
    <property type="molecule type" value="Genomic_DNA"/>
</dbReference>
<protein>
    <submittedName>
        <fullName evidence="3">Transglutaminase-like superfamily protein</fullName>
    </submittedName>
</protein>
<comment type="caution">
    <text evidence="3">The sequence shown here is derived from an EMBL/GenBank/DDBJ whole genome shotgun (WGS) entry which is preliminary data.</text>
</comment>
<evidence type="ECO:0000259" key="2">
    <source>
        <dbReference type="SMART" id="SM00460"/>
    </source>
</evidence>
<dbReference type="PANTHER" id="PTHR33490:SF3">
    <property type="entry name" value="CONSERVED INTEGRAL MEMBRANE PROTEIN"/>
    <property type="match status" value="1"/>
</dbReference>
<dbReference type="SMART" id="SM00460">
    <property type="entry name" value="TGc"/>
    <property type="match status" value="1"/>
</dbReference>
<feature type="transmembrane region" description="Helical" evidence="1">
    <location>
        <begin position="46"/>
        <end position="66"/>
    </location>
</feature>
<dbReference type="InterPro" id="IPR002931">
    <property type="entry name" value="Transglutaminase-like"/>
</dbReference>
<dbReference type="RefSeq" id="WP_061857127.1">
    <property type="nucleotide sequence ID" value="NZ_LTBB01000001.1"/>
</dbReference>
<evidence type="ECO:0000313" key="4">
    <source>
        <dbReference type="Proteomes" id="UP000075374"/>
    </source>
</evidence>
<gene>
    <name evidence="3" type="ORF">CLCOL_01840</name>
</gene>